<dbReference type="Proteomes" id="UP000539350">
    <property type="component" value="Unassembled WGS sequence"/>
</dbReference>
<feature type="transmembrane region" description="Helical" evidence="1">
    <location>
        <begin position="7"/>
        <end position="26"/>
    </location>
</feature>
<dbReference type="RefSeq" id="WP_182170971.1">
    <property type="nucleotide sequence ID" value="NZ_JACFXU010000014.1"/>
</dbReference>
<organism evidence="2 3">
    <name type="scientific">Sediminihaliea albiluteola</name>
    <dbReference type="NCBI Taxonomy" id="2758564"/>
    <lineage>
        <taxon>Bacteria</taxon>
        <taxon>Pseudomonadati</taxon>
        <taxon>Pseudomonadota</taxon>
        <taxon>Gammaproteobacteria</taxon>
        <taxon>Cellvibrionales</taxon>
        <taxon>Halieaceae</taxon>
        <taxon>Sediminihaliea</taxon>
    </lineage>
</organism>
<feature type="transmembrane region" description="Helical" evidence="1">
    <location>
        <begin position="38"/>
        <end position="56"/>
    </location>
</feature>
<keyword evidence="1" id="KW-0472">Membrane</keyword>
<evidence type="ECO:0000256" key="1">
    <source>
        <dbReference type="SAM" id="Phobius"/>
    </source>
</evidence>
<name>A0A7W2TVT5_9GAMM</name>
<dbReference type="EMBL" id="JACFXU010000014">
    <property type="protein sequence ID" value="MBA6412847.1"/>
    <property type="molecule type" value="Genomic_DNA"/>
</dbReference>
<keyword evidence="3" id="KW-1185">Reference proteome</keyword>
<proteinExistence type="predicted"/>
<comment type="caution">
    <text evidence="2">The sequence shown here is derived from an EMBL/GenBank/DDBJ whole genome shotgun (WGS) entry which is preliminary data.</text>
</comment>
<sequence>MTKNQKIFWLSFNTSFPIGFAFTTLALQDGRFEIPNDLIPVVVFSLIFAIVSFYLVKRYPNQVERLFK</sequence>
<dbReference type="AlphaFoldDB" id="A0A7W2TVT5"/>
<accession>A0A7W2TVT5</accession>
<reference evidence="2 3" key="1">
    <citation type="submission" date="2020-07" db="EMBL/GenBank/DDBJ databases">
        <title>Halieaceae bacterium, F7430, whole genome shotgun sequencing project.</title>
        <authorList>
            <person name="Jiang S."/>
            <person name="Liu Z.W."/>
            <person name="Du Z.J."/>
        </authorList>
    </citation>
    <scope>NUCLEOTIDE SEQUENCE [LARGE SCALE GENOMIC DNA]</scope>
    <source>
        <strain evidence="2 3">F7430</strain>
    </source>
</reference>
<evidence type="ECO:0000313" key="3">
    <source>
        <dbReference type="Proteomes" id="UP000539350"/>
    </source>
</evidence>
<gene>
    <name evidence="2" type="ORF">H2508_06965</name>
</gene>
<keyword evidence="1" id="KW-1133">Transmembrane helix</keyword>
<evidence type="ECO:0000313" key="2">
    <source>
        <dbReference type="EMBL" id="MBA6412847.1"/>
    </source>
</evidence>
<keyword evidence="1" id="KW-0812">Transmembrane</keyword>
<protein>
    <submittedName>
        <fullName evidence="2">Uncharacterized protein</fullName>
    </submittedName>
</protein>